<sequence length="66" mass="7433">MLNSAEKTPLSDTKLVHRLAKWSAVINWFDTDLVPPLVTHPYTKQGNINGNGTVGFKIQEWPTARK</sequence>
<proteinExistence type="predicted"/>
<gene>
    <name evidence="1" type="ORF">HNR31_002843</name>
</gene>
<evidence type="ECO:0000313" key="2">
    <source>
        <dbReference type="Proteomes" id="UP000523087"/>
    </source>
</evidence>
<evidence type="ECO:0000313" key="1">
    <source>
        <dbReference type="EMBL" id="MBA2876048.1"/>
    </source>
</evidence>
<dbReference type="AlphaFoldDB" id="A0A7V9Z8K1"/>
<name>A0A7V9Z8K1_9BACL</name>
<comment type="caution">
    <text evidence="1">The sequence shown here is derived from an EMBL/GenBank/DDBJ whole genome shotgun (WGS) entry which is preliminary data.</text>
</comment>
<accession>A0A7V9Z8K1</accession>
<keyword evidence="2" id="KW-1185">Reference proteome</keyword>
<organism evidence="1 2">
    <name type="scientific">Thermaerobacillus caldiproteolyticus</name>
    <dbReference type="NCBI Taxonomy" id="247480"/>
    <lineage>
        <taxon>Bacteria</taxon>
        <taxon>Bacillati</taxon>
        <taxon>Bacillota</taxon>
        <taxon>Bacilli</taxon>
        <taxon>Bacillales</taxon>
        <taxon>Anoxybacillaceae</taxon>
        <taxon>Thermaerobacillus</taxon>
    </lineage>
</organism>
<dbReference type="RefSeq" id="WP_181556792.1">
    <property type="nucleotide sequence ID" value="NZ_JACDUT010000009.1"/>
</dbReference>
<dbReference type="Proteomes" id="UP000523087">
    <property type="component" value="Unassembled WGS sequence"/>
</dbReference>
<protein>
    <submittedName>
        <fullName evidence="1">Uncharacterized protein</fullName>
    </submittedName>
</protein>
<reference evidence="1 2" key="1">
    <citation type="submission" date="2020-07" db="EMBL/GenBank/DDBJ databases">
        <title>Genomic Encyclopedia of Type Strains, Phase IV (KMG-IV): sequencing the most valuable type-strain genomes for metagenomic binning, comparative biology and taxonomic classification.</title>
        <authorList>
            <person name="Goeker M."/>
        </authorList>
    </citation>
    <scope>NUCLEOTIDE SEQUENCE [LARGE SCALE GENOMIC DNA]</scope>
    <source>
        <strain evidence="1 2">DSM 15730</strain>
    </source>
</reference>
<dbReference type="EMBL" id="JACDUT010000009">
    <property type="protein sequence ID" value="MBA2876048.1"/>
    <property type="molecule type" value="Genomic_DNA"/>
</dbReference>